<dbReference type="GO" id="GO:0005737">
    <property type="term" value="C:cytoplasm"/>
    <property type="evidence" value="ECO:0007669"/>
    <property type="project" value="UniProtKB-SubCell"/>
</dbReference>
<evidence type="ECO:0000256" key="10">
    <source>
        <dbReference type="ARBA" id="ARBA00022807"/>
    </source>
</evidence>
<dbReference type="Pfam" id="PF01335">
    <property type="entry name" value="DED"/>
    <property type="match status" value="2"/>
</dbReference>
<dbReference type="GO" id="GO:0042981">
    <property type="term" value="P:regulation of apoptotic process"/>
    <property type="evidence" value="ECO:0007669"/>
    <property type="project" value="InterPro"/>
</dbReference>
<dbReference type="Proteomes" id="UP000085678">
    <property type="component" value="Unplaced"/>
</dbReference>
<evidence type="ECO:0000259" key="18">
    <source>
        <dbReference type="PROSITE" id="PS50168"/>
    </source>
</evidence>
<proteinExistence type="inferred from homology"/>
<dbReference type="KEGG" id="lak:106152179"/>
<dbReference type="EC" id="3.4.22.61" evidence="14"/>
<dbReference type="FunFam" id="3.40.50.1460:FF:000008">
    <property type="entry name" value="caspase-8 isoform X1"/>
    <property type="match status" value="1"/>
</dbReference>
<dbReference type="Gene3D" id="3.40.50.1460">
    <property type="match status" value="1"/>
</dbReference>
<evidence type="ECO:0000256" key="17">
    <source>
        <dbReference type="SAM" id="MobiDB-lite"/>
    </source>
</evidence>
<dbReference type="InParanoid" id="A0A1S3H7N3"/>
<dbReference type="Gene3D" id="1.10.533.10">
    <property type="entry name" value="Death Domain, Fas"/>
    <property type="match status" value="2"/>
</dbReference>
<dbReference type="InterPro" id="IPR011029">
    <property type="entry name" value="DEATH-like_dom_sf"/>
</dbReference>
<dbReference type="SUPFAM" id="SSF52129">
    <property type="entry name" value="Caspase-like"/>
    <property type="match status" value="1"/>
</dbReference>
<evidence type="ECO:0000256" key="4">
    <source>
        <dbReference type="ARBA" id="ARBA00022490"/>
    </source>
</evidence>
<dbReference type="InterPro" id="IPR011600">
    <property type="entry name" value="Pept_C14_caspase"/>
</dbReference>
<comment type="catalytic activity">
    <reaction evidence="13">
        <text>Strict requirement for Asp at position P1 and has a preferred cleavage sequence of (Leu/Asp/Val)-Glu-Thr-Asp-|-(Gly/Ser/Ala).</text>
        <dbReference type="EC" id="3.4.22.61"/>
    </reaction>
</comment>
<reference evidence="22" key="1">
    <citation type="submission" date="2025-08" db="UniProtKB">
        <authorList>
            <consortium name="RefSeq"/>
        </authorList>
    </citation>
    <scope>IDENTIFICATION</scope>
    <source>
        <tissue evidence="22">Gonads</tissue>
    </source>
</reference>
<sequence length="559" mass="63829">MIETDAVQPAQASYFRMLLKKVDEQLVSRDLNAIKFLCRDVLPHSKLEKINRGLALFTELEYKGLLSPNNLKLLEECLFRIQRADLLKQMGFSLRDMKNKIEQHGEQLSPFRVLLHDIAEDVSKSEVESMKFIAQAHVPRYKTENAKDLQTLFVALEQQNLLTPDDLDVLVEMVQCIDRKDLLTKIDSYKTLSRHGNVIDLKRREPVVVPPKVPMMPKRPEPVLRPNPPPPGRSQQTPQNTDNNRRQLVGQGDTASEPNIAVHDQEATEARDQFYNPKAGHADAQHVAQRLERITIRDDHMDLPSYKMDSNPRGMCFIINNEKFYKIEGDQASKKMPDRTGTDVDCGNLHYVFSKLKFTVKVYKDLTDQEITRTMVDAAYNIDHSTYDCFVCCILSHGQLGSVYGVNGRLVLIKDITNCFKANLCTSLAGKPKLFFIQACQGKDKQEGSPLEMDSAMPGRQQVEEDAPGEQETIPNEADFLMGYATIPGFVSYRSRTHGSWYITKLVEMLDRYGERYDLVSIMTRVNEEVGKANAELRDGRYKQSPAPMFTLRKRIFFT</sequence>
<evidence type="ECO:0000256" key="1">
    <source>
        <dbReference type="ARBA" id="ARBA00004123"/>
    </source>
</evidence>
<dbReference type="InterPro" id="IPR002138">
    <property type="entry name" value="Pept_C14_p10"/>
</dbReference>
<dbReference type="InterPro" id="IPR001309">
    <property type="entry name" value="Pept_C14_p20"/>
</dbReference>
<evidence type="ECO:0000256" key="13">
    <source>
        <dbReference type="ARBA" id="ARBA00051626"/>
    </source>
</evidence>
<feature type="domain" description="Caspase family p20" evidence="20">
    <location>
        <begin position="312"/>
        <end position="444"/>
    </location>
</feature>
<evidence type="ECO:0000259" key="19">
    <source>
        <dbReference type="PROSITE" id="PS50207"/>
    </source>
</evidence>
<name>A0A1S3H7N3_LINAN</name>
<evidence type="ECO:0000259" key="20">
    <source>
        <dbReference type="PROSITE" id="PS50208"/>
    </source>
</evidence>
<evidence type="ECO:0000256" key="8">
    <source>
        <dbReference type="ARBA" id="ARBA00022737"/>
    </source>
</evidence>
<dbReference type="GO" id="GO:0005634">
    <property type="term" value="C:nucleus"/>
    <property type="evidence" value="ECO:0007669"/>
    <property type="project" value="UniProtKB-SubCell"/>
</dbReference>
<dbReference type="AlphaFoldDB" id="A0A1S3H7N3"/>
<dbReference type="CDD" id="cd00032">
    <property type="entry name" value="CASc"/>
    <property type="match status" value="1"/>
</dbReference>
<evidence type="ECO:0000256" key="11">
    <source>
        <dbReference type="ARBA" id="ARBA00023145"/>
    </source>
</evidence>
<dbReference type="CDD" id="cd08792">
    <property type="entry name" value="DED_Caspase_8_10_r1"/>
    <property type="match status" value="1"/>
</dbReference>
<evidence type="ECO:0000256" key="2">
    <source>
        <dbReference type="ARBA" id="ARBA00004496"/>
    </source>
</evidence>
<organism evidence="21 22">
    <name type="scientific">Lingula anatina</name>
    <name type="common">Brachiopod</name>
    <name type="synonym">Lingula unguis</name>
    <dbReference type="NCBI Taxonomy" id="7574"/>
    <lineage>
        <taxon>Eukaryota</taxon>
        <taxon>Metazoa</taxon>
        <taxon>Spiralia</taxon>
        <taxon>Lophotrochozoa</taxon>
        <taxon>Brachiopoda</taxon>
        <taxon>Linguliformea</taxon>
        <taxon>Lingulata</taxon>
        <taxon>Lingulida</taxon>
        <taxon>Linguloidea</taxon>
        <taxon>Lingulidae</taxon>
        <taxon>Lingula</taxon>
    </lineage>
</organism>
<dbReference type="PROSITE" id="PS50168">
    <property type="entry name" value="DED"/>
    <property type="match status" value="2"/>
</dbReference>
<keyword evidence="10" id="KW-0788">Thiol protease</keyword>
<feature type="region of interest" description="Disordered" evidence="17">
    <location>
        <begin position="210"/>
        <end position="261"/>
    </location>
</feature>
<dbReference type="PANTHER" id="PTHR48169">
    <property type="entry name" value="DED DOMAIN-CONTAINING PROTEIN"/>
    <property type="match status" value="1"/>
</dbReference>
<evidence type="ECO:0000256" key="12">
    <source>
        <dbReference type="ARBA" id="ARBA00023242"/>
    </source>
</evidence>
<dbReference type="GO" id="GO:0004197">
    <property type="term" value="F:cysteine-type endopeptidase activity"/>
    <property type="evidence" value="ECO:0007669"/>
    <property type="project" value="InterPro"/>
</dbReference>
<dbReference type="GO" id="GO:0005886">
    <property type="term" value="C:plasma membrane"/>
    <property type="evidence" value="ECO:0007669"/>
    <property type="project" value="UniProtKB-ARBA"/>
</dbReference>
<dbReference type="OrthoDB" id="6114029at2759"/>
<keyword evidence="4" id="KW-0963">Cytoplasm</keyword>
<evidence type="ECO:0000256" key="15">
    <source>
        <dbReference type="ARBA" id="ARBA00068172"/>
    </source>
</evidence>
<evidence type="ECO:0000256" key="7">
    <source>
        <dbReference type="ARBA" id="ARBA00022703"/>
    </source>
</evidence>
<dbReference type="PROSITE" id="PS50208">
    <property type="entry name" value="CASPASE_P20"/>
    <property type="match status" value="1"/>
</dbReference>
<dbReference type="PANTHER" id="PTHR48169:SF7">
    <property type="entry name" value="CASPASE 10"/>
    <property type="match status" value="1"/>
</dbReference>
<dbReference type="GO" id="GO:0032991">
    <property type="term" value="C:protein-containing complex"/>
    <property type="evidence" value="ECO:0007669"/>
    <property type="project" value="UniProtKB-ARBA"/>
</dbReference>
<keyword evidence="11" id="KW-0865">Zymogen</keyword>
<dbReference type="PRINTS" id="PR00376">
    <property type="entry name" value="IL1BCENZYME"/>
</dbReference>
<dbReference type="SMART" id="SM00031">
    <property type="entry name" value="DED"/>
    <property type="match status" value="2"/>
</dbReference>
<dbReference type="SMART" id="SM00115">
    <property type="entry name" value="CASc"/>
    <property type="match status" value="1"/>
</dbReference>
<dbReference type="PROSITE" id="PS01122">
    <property type="entry name" value="CASPASE_CYS"/>
    <property type="match status" value="1"/>
</dbReference>
<evidence type="ECO:0000256" key="5">
    <source>
        <dbReference type="ARBA" id="ARBA00022553"/>
    </source>
</evidence>
<feature type="compositionally biased region" description="Pro residues" evidence="17">
    <location>
        <begin position="223"/>
        <end position="232"/>
    </location>
</feature>
<evidence type="ECO:0000256" key="16">
    <source>
        <dbReference type="RuleBase" id="RU003971"/>
    </source>
</evidence>
<evidence type="ECO:0000256" key="6">
    <source>
        <dbReference type="ARBA" id="ARBA00022670"/>
    </source>
</evidence>
<dbReference type="GeneID" id="106152179"/>
<keyword evidence="7" id="KW-0053">Apoptosis</keyword>
<dbReference type="InterPro" id="IPR029030">
    <property type="entry name" value="Caspase-like_dom_sf"/>
</dbReference>
<dbReference type="SMR" id="A0A1S3H7N3"/>
<keyword evidence="6" id="KW-0645">Protease</keyword>
<gene>
    <name evidence="22" type="primary">LOC106152179</name>
</gene>
<accession>A0A1S3H7N3</accession>
<keyword evidence="5" id="KW-0597">Phosphoprotein</keyword>
<dbReference type="RefSeq" id="XP_013381129.1">
    <property type="nucleotide sequence ID" value="XM_013525675.1"/>
</dbReference>
<comment type="similarity">
    <text evidence="3 16">Belongs to the peptidase C14A family.</text>
</comment>
<dbReference type="Pfam" id="PF00656">
    <property type="entry name" value="Peptidase_C14"/>
    <property type="match status" value="1"/>
</dbReference>
<comment type="subcellular location">
    <subcellularLocation>
        <location evidence="2">Cytoplasm</location>
    </subcellularLocation>
    <subcellularLocation>
        <location evidence="1">Nucleus</location>
    </subcellularLocation>
</comment>
<feature type="domain" description="DED" evidence="18">
    <location>
        <begin position="110"/>
        <end position="188"/>
    </location>
</feature>
<dbReference type="GO" id="GO:0006915">
    <property type="term" value="P:apoptotic process"/>
    <property type="evidence" value="ECO:0007669"/>
    <property type="project" value="UniProtKB-KW"/>
</dbReference>
<dbReference type="STRING" id="7574.A0A1S3H7N3"/>
<evidence type="ECO:0000256" key="14">
    <source>
        <dbReference type="ARBA" id="ARBA00066479"/>
    </source>
</evidence>
<dbReference type="InterPro" id="IPR033139">
    <property type="entry name" value="Caspase_cys_AS"/>
</dbReference>
<feature type="domain" description="Caspase family p10" evidence="19">
    <location>
        <begin position="470"/>
        <end position="559"/>
    </location>
</feature>
<evidence type="ECO:0000313" key="21">
    <source>
        <dbReference type="Proteomes" id="UP000085678"/>
    </source>
</evidence>
<dbReference type="InterPro" id="IPR001875">
    <property type="entry name" value="DED_dom"/>
</dbReference>
<dbReference type="SUPFAM" id="SSF47986">
    <property type="entry name" value="DEATH domain"/>
    <property type="match status" value="2"/>
</dbReference>
<dbReference type="PROSITE" id="PS01121">
    <property type="entry name" value="CASPASE_HIS"/>
    <property type="match status" value="1"/>
</dbReference>
<evidence type="ECO:0000256" key="3">
    <source>
        <dbReference type="ARBA" id="ARBA00010134"/>
    </source>
</evidence>
<keyword evidence="8" id="KW-0677">Repeat</keyword>
<evidence type="ECO:0000256" key="9">
    <source>
        <dbReference type="ARBA" id="ARBA00022801"/>
    </source>
</evidence>
<dbReference type="PROSITE" id="PS50207">
    <property type="entry name" value="CASPASE_P10"/>
    <property type="match status" value="1"/>
</dbReference>
<dbReference type="GO" id="GO:0006508">
    <property type="term" value="P:proteolysis"/>
    <property type="evidence" value="ECO:0007669"/>
    <property type="project" value="UniProtKB-KW"/>
</dbReference>
<evidence type="ECO:0000313" key="22">
    <source>
        <dbReference type="RefSeq" id="XP_013381129.1"/>
    </source>
</evidence>
<keyword evidence="21" id="KW-1185">Reference proteome</keyword>
<dbReference type="GO" id="GO:0051604">
    <property type="term" value="P:protein maturation"/>
    <property type="evidence" value="ECO:0007669"/>
    <property type="project" value="UniProtKB-ARBA"/>
</dbReference>
<dbReference type="FunFam" id="1.10.533.10:FF:000016">
    <property type="entry name" value="CASP8 and FADD-like apoptosis regulator"/>
    <property type="match status" value="1"/>
</dbReference>
<dbReference type="InterPro" id="IPR015917">
    <property type="entry name" value="Pept_C14A"/>
</dbReference>
<feature type="domain" description="DED" evidence="18">
    <location>
        <begin position="14"/>
        <end position="92"/>
    </location>
</feature>
<protein>
    <recommendedName>
        <fullName evidence="15">Caspase-8</fullName>
        <ecNumber evidence="14">3.4.22.61</ecNumber>
    </recommendedName>
</protein>
<keyword evidence="12" id="KW-0539">Nucleus</keyword>
<dbReference type="InterPro" id="IPR016129">
    <property type="entry name" value="Caspase_his_AS"/>
</dbReference>
<keyword evidence="9" id="KW-0378">Hydrolase</keyword>